<comment type="cofactor">
    <cofactor evidence="1">
        <name>FAD</name>
        <dbReference type="ChEBI" id="CHEBI:57692"/>
    </cofactor>
</comment>
<evidence type="ECO:0000256" key="2">
    <source>
        <dbReference type="ARBA" id="ARBA00022630"/>
    </source>
</evidence>
<evidence type="ECO:0000259" key="6">
    <source>
        <dbReference type="Pfam" id="PF01494"/>
    </source>
</evidence>
<feature type="domain" description="FAD-binding" evidence="6">
    <location>
        <begin position="6"/>
        <end position="344"/>
    </location>
</feature>
<keyword evidence="5" id="KW-0503">Monooxygenase</keyword>
<keyword evidence="3" id="KW-0274">FAD</keyword>
<reference evidence="7 8" key="1">
    <citation type="submission" date="2024-02" db="EMBL/GenBank/DDBJ databases">
        <title>Bacteria isolated from the canopy kelp, Nereocystis luetkeana.</title>
        <authorList>
            <person name="Pfister C.A."/>
            <person name="Younker I.T."/>
            <person name="Light S.H."/>
        </authorList>
    </citation>
    <scope>NUCLEOTIDE SEQUENCE [LARGE SCALE GENOMIC DNA]</scope>
    <source>
        <strain evidence="7 8">TI.4.07</strain>
    </source>
</reference>
<keyword evidence="2" id="KW-0285">Flavoprotein</keyword>
<evidence type="ECO:0000256" key="1">
    <source>
        <dbReference type="ARBA" id="ARBA00001974"/>
    </source>
</evidence>
<dbReference type="PANTHER" id="PTHR13789:SF318">
    <property type="entry name" value="GERANYLGERANYL DIPHOSPHATE REDUCTASE"/>
    <property type="match status" value="1"/>
</dbReference>
<organism evidence="7 8">
    <name type="scientific">Marinomonas arenicola</name>
    <dbReference type="NCBI Taxonomy" id="569601"/>
    <lineage>
        <taxon>Bacteria</taxon>
        <taxon>Pseudomonadati</taxon>
        <taxon>Pseudomonadota</taxon>
        <taxon>Gammaproteobacteria</taxon>
        <taxon>Oceanospirillales</taxon>
        <taxon>Oceanospirillaceae</taxon>
        <taxon>Marinomonas</taxon>
    </lineage>
</organism>
<dbReference type="Pfam" id="PF01494">
    <property type="entry name" value="FAD_binding_3"/>
    <property type="match status" value="1"/>
</dbReference>
<dbReference type="SUPFAM" id="SSF54373">
    <property type="entry name" value="FAD-linked reductases, C-terminal domain"/>
    <property type="match status" value="1"/>
</dbReference>
<gene>
    <name evidence="7" type="ORF">V6242_02480</name>
</gene>
<dbReference type="PRINTS" id="PR00420">
    <property type="entry name" value="RNGMNOXGNASE"/>
</dbReference>
<sequence>MNKAKQVAIAGAGIGGLSAALALAKTGHKVTIFEQASQLGEVGAGLQMSPNAMKVLRYLGVEDALRAFAFVPQHACIRHFKSGDYYLKSPLGAVAEARYGAPYWHLHRADLHKVLLTACEQTGVSLILGSAVESYLDLDDQVIVTLEDQSQHSVDLLIGADGIRSVIREQMLGKESPTFMKQVAWRGVIPVSELDGVTIQPDACVWVGPKRHLVTYYLRGGEWVNFVAVEERDDWQQESWREEGDINELRAAFAGWHPEVSGLLAKAQSTFLWALNGREALSTWHQGRVVLLGDACHPMLPFMAQGAAMAIEDAYALGRLLEQHALPVALARYEALRKPRTTKIQAMSKDNAGLYHMRGGALGRMKLNALRVASEYCPPVIHAKLDPVYGYDLEGRLVDSSYEG</sequence>
<keyword evidence="8" id="KW-1185">Reference proteome</keyword>
<dbReference type="SUPFAM" id="SSF51905">
    <property type="entry name" value="FAD/NAD(P)-binding domain"/>
    <property type="match status" value="1"/>
</dbReference>
<dbReference type="Proteomes" id="UP001379949">
    <property type="component" value="Unassembled WGS sequence"/>
</dbReference>
<accession>A0ABU9G4V8</accession>
<evidence type="ECO:0000313" key="7">
    <source>
        <dbReference type="EMBL" id="MEL0611997.1"/>
    </source>
</evidence>
<dbReference type="RefSeq" id="WP_341562294.1">
    <property type="nucleotide sequence ID" value="NZ_JBAKAQ010000001.1"/>
</dbReference>
<dbReference type="InterPro" id="IPR050493">
    <property type="entry name" value="FAD-dep_Monooxygenase_BioMet"/>
</dbReference>
<dbReference type="InterPro" id="IPR002938">
    <property type="entry name" value="FAD-bd"/>
</dbReference>
<evidence type="ECO:0000256" key="5">
    <source>
        <dbReference type="ARBA" id="ARBA00023033"/>
    </source>
</evidence>
<evidence type="ECO:0000256" key="4">
    <source>
        <dbReference type="ARBA" id="ARBA00023002"/>
    </source>
</evidence>
<keyword evidence="4" id="KW-0560">Oxidoreductase</keyword>
<protein>
    <submittedName>
        <fullName evidence="7">FAD-dependent oxidoreductase</fullName>
    </submittedName>
</protein>
<evidence type="ECO:0000256" key="3">
    <source>
        <dbReference type="ARBA" id="ARBA00022827"/>
    </source>
</evidence>
<comment type="caution">
    <text evidence="7">The sequence shown here is derived from an EMBL/GenBank/DDBJ whole genome shotgun (WGS) entry which is preliminary data.</text>
</comment>
<name>A0ABU9G4V8_9GAMM</name>
<dbReference type="InterPro" id="IPR036188">
    <property type="entry name" value="FAD/NAD-bd_sf"/>
</dbReference>
<proteinExistence type="predicted"/>
<dbReference type="Gene3D" id="3.50.50.60">
    <property type="entry name" value="FAD/NAD(P)-binding domain"/>
    <property type="match status" value="1"/>
</dbReference>
<dbReference type="PANTHER" id="PTHR13789">
    <property type="entry name" value="MONOOXYGENASE"/>
    <property type="match status" value="1"/>
</dbReference>
<dbReference type="EMBL" id="JBAKAR010000001">
    <property type="protein sequence ID" value="MEL0611997.1"/>
    <property type="molecule type" value="Genomic_DNA"/>
</dbReference>
<evidence type="ECO:0000313" key="8">
    <source>
        <dbReference type="Proteomes" id="UP001379949"/>
    </source>
</evidence>